<dbReference type="Gene3D" id="3.40.50.2000">
    <property type="entry name" value="Glycogen Phosphorylase B"/>
    <property type="match status" value="1"/>
</dbReference>
<comment type="caution">
    <text evidence="1">The sequence shown here is derived from an EMBL/GenBank/DDBJ whole genome shotgun (WGS) entry which is preliminary data.</text>
</comment>
<sequence length="308" mass="35174">MKKVILEKEIETIITTGPPHSMHLIGLGIKTGLPQVQWLADFRDPWSDWDLLDKLKVGRLARFFHRRLENKVLRRANKILVTSSGTAKLMSEKHNITAEVITNGINETYDYLGKPTSLGGKFVIGYFGMLNEVRNPKVLWQALEELCEEDSTFLNSLEIRIGGIISESVSDELQGYKFAGNIKFMGYLPHGSLFKEYTECDLLLLLQNKSENSRFLIPAKFFEYLVAGRPILGLGEVPSDLSELFSNRQIGVFLSHYSFNEIKEFLRTVRSGIESNQEDYRKLISLYSRTNQARKLIQLLETQMGTET</sequence>
<proteinExistence type="predicted"/>
<organism evidence="1 2">
    <name type="scientific">Marinoscillum luteum</name>
    <dbReference type="NCBI Taxonomy" id="861051"/>
    <lineage>
        <taxon>Bacteria</taxon>
        <taxon>Pseudomonadati</taxon>
        <taxon>Bacteroidota</taxon>
        <taxon>Cytophagia</taxon>
        <taxon>Cytophagales</taxon>
        <taxon>Reichenbachiellaceae</taxon>
        <taxon>Marinoscillum</taxon>
    </lineage>
</organism>
<reference evidence="1 2" key="1">
    <citation type="journal article" date="2013" name="Int. J. Syst. Evol. Microbiol.">
        <title>Marinoscillum luteum sp. nov., isolated from marine sediment.</title>
        <authorList>
            <person name="Cha I.T."/>
            <person name="Park S.J."/>
            <person name="Kim S.J."/>
            <person name="Kim J.G."/>
            <person name="Jung M.Y."/>
            <person name="Shin K.S."/>
            <person name="Kwon K.K."/>
            <person name="Yang S.H."/>
            <person name="Seo Y.S."/>
            <person name="Rhee S.K."/>
        </authorList>
    </citation>
    <scope>NUCLEOTIDE SEQUENCE [LARGE SCALE GENOMIC DNA]</scope>
    <source>
        <strain evidence="1 2">KCTC 23939</strain>
    </source>
</reference>
<evidence type="ECO:0000313" key="1">
    <source>
        <dbReference type="EMBL" id="MFH6982628.1"/>
    </source>
</evidence>
<name>A0ABW7N507_9BACT</name>
<protein>
    <recommendedName>
        <fullName evidence="3">Glycosyltransferase</fullName>
    </recommendedName>
</protein>
<dbReference type="RefSeq" id="WP_395416309.1">
    <property type="nucleotide sequence ID" value="NZ_JBIPKE010000012.1"/>
</dbReference>
<dbReference type="SUPFAM" id="SSF53756">
    <property type="entry name" value="UDP-Glycosyltransferase/glycogen phosphorylase"/>
    <property type="match status" value="1"/>
</dbReference>
<evidence type="ECO:0008006" key="3">
    <source>
        <dbReference type="Google" id="ProtNLM"/>
    </source>
</evidence>
<accession>A0ABW7N507</accession>
<evidence type="ECO:0000313" key="2">
    <source>
        <dbReference type="Proteomes" id="UP001610063"/>
    </source>
</evidence>
<dbReference type="EMBL" id="JBIPKE010000012">
    <property type="protein sequence ID" value="MFH6982628.1"/>
    <property type="molecule type" value="Genomic_DNA"/>
</dbReference>
<keyword evidence="2" id="KW-1185">Reference proteome</keyword>
<gene>
    <name evidence="1" type="ORF">ACHKAR_04215</name>
</gene>
<dbReference type="Proteomes" id="UP001610063">
    <property type="component" value="Unassembled WGS sequence"/>
</dbReference>